<protein>
    <recommendedName>
        <fullName evidence="14">DNA polymerase eta</fullName>
    </recommendedName>
</protein>
<dbReference type="GO" id="GO:0006281">
    <property type="term" value="P:DNA repair"/>
    <property type="evidence" value="ECO:0007669"/>
    <property type="project" value="UniProtKB-KW"/>
</dbReference>
<evidence type="ECO:0000256" key="6">
    <source>
        <dbReference type="ARBA" id="ARBA00022833"/>
    </source>
</evidence>
<reference evidence="12" key="1">
    <citation type="submission" date="2021-01" db="EMBL/GenBank/DDBJ databases">
        <authorList>
            <consortium name="Genoscope - CEA"/>
            <person name="William W."/>
        </authorList>
    </citation>
    <scope>NUCLEOTIDE SEQUENCE</scope>
</reference>
<comment type="caution">
    <text evidence="12">The sequence shown here is derived from an EMBL/GenBank/DDBJ whole genome shotgun (WGS) entry which is preliminary data.</text>
</comment>
<dbReference type="EMBL" id="CAJJDN010000030">
    <property type="protein sequence ID" value="CAD8073295.1"/>
    <property type="molecule type" value="Genomic_DNA"/>
</dbReference>
<dbReference type="Pfam" id="PF18439">
    <property type="entry name" value="zf_UBZ"/>
    <property type="match status" value="1"/>
</dbReference>
<dbReference type="PANTHER" id="PTHR45873">
    <property type="entry name" value="DNA POLYMERASE ETA"/>
    <property type="match status" value="1"/>
</dbReference>
<dbReference type="Pfam" id="PF00817">
    <property type="entry name" value="IMS"/>
    <property type="match status" value="1"/>
</dbReference>
<keyword evidence="4" id="KW-0227">DNA damage</keyword>
<sequence>MNSLLQVYIHIDMDAYYAQAEQKLLNIPENQPVCARQWNSLIAINYPARDAGIKRGMLSEEALKLCPDVLLPHVETFKVIDGKMVFSNLKDKYIQHNQYEEKVSLRYYRQESKLIFGIIKRFCNCVEKGGTDEGYIQVSDKEIENIQSNQFYGHLMKELPEDYQLTEQDCLLRKASLLCQNIRDAIYTETKYKCSAGISFNKMLAKLASATNKPNKQTIILESMLPECISNISIKKIRGFGGKVQETLLESGLKTVGQAQTLSIYELQSLFADKAQYIYDKLRGYDDEQVKKEVDLKNKSILSLKNIKKTSSREIVIQSLELIIHDITMRVTDYYEDSNLVPSVLVIHYHNVEKGSHQKSEPLYITLPLESFRLTIEDRVHSILNQIQDNELFPLIHIGISCRYFKPMIQGIQNPITMFFKKTLELQESEKLAREAQLQDKIISPDDYYTCINCQVEILKKDKESHDDFHIAQNLDKEINPKKRKYKSQLQTTSNQQSNVNSKSKSKQKGLTSILQFIKKQ</sequence>
<keyword evidence="8" id="KW-0539">Nucleus</keyword>
<evidence type="ECO:0000313" key="13">
    <source>
        <dbReference type="Proteomes" id="UP000692954"/>
    </source>
</evidence>
<evidence type="ECO:0000256" key="4">
    <source>
        <dbReference type="ARBA" id="ARBA00022763"/>
    </source>
</evidence>
<dbReference type="GO" id="GO:0005657">
    <property type="term" value="C:replication fork"/>
    <property type="evidence" value="ECO:0007669"/>
    <property type="project" value="UniProtKB-ARBA"/>
</dbReference>
<evidence type="ECO:0000256" key="2">
    <source>
        <dbReference type="ARBA" id="ARBA00022679"/>
    </source>
</evidence>
<dbReference type="GO" id="GO:0005634">
    <property type="term" value="C:nucleus"/>
    <property type="evidence" value="ECO:0007669"/>
    <property type="project" value="UniProtKB-SubCell"/>
</dbReference>
<evidence type="ECO:0000313" key="12">
    <source>
        <dbReference type="EMBL" id="CAD8073295.1"/>
    </source>
</evidence>
<dbReference type="GO" id="GO:0070987">
    <property type="term" value="P:error-free translesion synthesis"/>
    <property type="evidence" value="ECO:0007669"/>
    <property type="project" value="UniProtKB-ARBA"/>
</dbReference>
<accession>A0A8S1M6H9</accession>
<dbReference type="PANTHER" id="PTHR45873:SF1">
    <property type="entry name" value="DNA POLYMERASE ETA"/>
    <property type="match status" value="1"/>
</dbReference>
<dbReference type="GO" id="GO:0003887">
    <property type="term" value="F:DNA-directed DNA polymerase activity"/>
    <property type="evidence" value="ECO:0007669"/>
    <property type="project" value="TreeGrafter"/>
</dbReference>
<evidence type="ECO:0000259" key="11">
    <source>
        <dbReference type="PROSITE" id="PS51907"/>
    </source>
</evidence>
<dbReference type="GO" id="GO:0009314">
    <property type="term" value="P:response to radiation"/>
    <property type="evidence" value="ECO:0007669"/>
    <property type="project" value="TreeGrafter"/>
</dbReference>
<evidence type="ECO:0000259" key="10">
    <source>
        <dbReference type="PROSITE" id="PS50173"/>
    </source>
</evidence>
<dbReference type="GO" id="GO:0051276">
    <property type="term" value="P:chromosome organization"/>
    <property type="evidence" value="ECO:0007669"/>
    <property type="project" value="UniProtKB-ARBA"/>
</dbReference>
<name>A0A8S1M6H9_9CILI</name>
<dbReference type="GO" id="GO:0008270">
    <property type="term" value="F:zinc ion binding"/>
    <property type="evidence" value="ECO:0007669"/>
    <property type="project" value="UniProtKB-KW"/>
</dbReference>
<organism evidence="12 13">
    <name type="scientific">Paramecium sonneborni</name>
    <dbReference type="NCBI Taxonomy" id="65129"/>
    <lineage>
        <taxon>Eukaryota</taxon>
        <taxon>Sar</taxon>
        <taxon>Alveolata</taxon>
        <taxon>Ciliophora</taxon>
        <taxon>Intramacronucleata</taxon>
        <taxon>Oligohymenophorea</taxon>
        <taxon>Peniculida</taxon>
        <taxon>Parameciidae</taxon>
        <taxon>Paramecium</taxon>
    </lineage>
</organism>
<keyword evidence="7" id="KW-0234">DNA repair</keyword>
<keyword evidence="2" id="KW-0808">Transferase</keyword>
<dbReference type="GO" id="GO:0035861">
    <property type="term" value="C:site of double-strand break"/>
    <property type="evidence" value="ECO:0007669"/>
    <property type="project" value="TreeGrafter"/>
</dbReference>
<keyword evidence="5" id="KW-0863">Zinc-finger</keyword>
<dbReference type="InterPro" id="IPR041298">
    <property type="entry name" value="UBZ3"/>
</dbReference>
<evidence type="ECO:0008006" key="14">
    <source>
        <dbReference type="Google" id="ProtNLM"/>
    </source>
</evidence>
<evidence type="ECO:0000256" key="8">
    <source>
        <dbReference type="ARBA" id="ARBA00023242"/>
    </source>
</evidence>
<dbReference type="OrthoDB" id="447129at2759"/>
<dbReference type="PROSITE" id="PS51907">
    <property type="entry name" value="ZF_UBZ3"/>
    <property type="match status" value="1"/>
</dbReference>
<comment type="subcellular location">
    <subcellularLocation>
        <location evidence="1">Nucleus</location>
    </subcellularLocation>
</comment>
<feature type="compositionally biased region" description="Low complexity" evidence="9">
    <location>
        <begin position="488"/>
        <end position="503"/>
    </location>
</feature>
<dbReference type="InterPro" id="IPR001126">
    <property type="entry name" value="UmuC"/>
</dbReference>
<keyword evidence="3" id="KW-0479">Metal-binding</keyword>
<evidence type="ECO:0000256" key="1">
    <source>
        <dbReference type="ARBA" id="ARBA00004123"/>
    </source>
</evidence>
<dbReference type="PIRSF" id="PIRSF036603">
    <property type="entry name" value="DPol_eta"/>
    <property type="match status" value="1"/>
</dbReference>
<evidence type="ECO:0000256" key="5">
    <source>
        <dbReference type="ARBA" id="ARBA00022771"/>
    </source>
</evidence>
<dbReference type="PROSITE" id="PS50173">
    <property type="entry name" value="UMUC"/>
    <property type="match status" value="1"/>
</dbReference>
<proteinExistence type="predicted"/>
<dbReference type="GO" id="GO:0042276">
    <property type="term" value="P:error-prone translesion synthesis"/>
    <property type="evidence" value="ECO:0007669"/>
    <property type="project" value="TreeGrafter"/>
</dbReference>
<evidence type="ECO:0000256" key="9">
    <source>
        <dbReference type="SAM" id="MobiDB-lite"/>
    </source>
</evidence>
<dbReference type="InterPro" id="IPR052230">
    <property type="entry name" value="DNA_polymerase_eta"/>
</dbReference>
<gene>
    <name evidence="12" type="ORF">PSON_ATCC_30995.1.T0300224</name>
</gene>
<dbReference type="FunFam" id="3.30.70.270:FF:000211">
    <property type="match status" value="1"/>
</dbReference>
<feature type="domain" description="UBZ3-type" evidence="11">
    <location>
        <begin position="444"/>
        <end position="478"/>
    </location>
</feature>
<evidence type="ECO:0000256" key="3">
    <source>
        <dbReference type="ARBA" id="ARBA00022723"/>
    </source>
</evidence>
<feature type="domain" description="UmuC" evidence="10">
    <location>
        <begin position="8"/>
        <end position="241"/>
    </location>
</feature>
<keyword evidence="6" id="KW-0862">Zinc</keyword>
<dbReference type="AlphaFoldDB" id="A0A8S1M6H9"/>
<dbReference type="Proteomes" id="UP000692954">
    <property type="component" value="Unassembled WGS sequence"/>
</dbReference>
<dbReference type="FunFam" id="3.40.1170.60:FF:000008">
    <property type="entry name" value="DNA polymerase eta subunit"/>
    <property type="match status" value="1"/>
</dbReference>
<evidence type="ECO:0000256" key="7">
    <source>
        <dbReference type="ARBA" id="ARBA00023204"/>
    </source>
</evidence>
<keyword evidence="13" id="KW-1185">Reference proteome</keyword>
<feature type="region of interest" description="Disordered" evidence="9">
    <location>
        <begin position="482"/>
        <end position="512"/>
    </location>
</feature>